<feature type="region of interest" description="Disordered" evidence="10">
    <location>
        <begin position="516"/>
        <end position="537"/>
    </location>
</feature>
<dbReference type="AlphaFoldDB" id="A0A378VU24"/>
<evidence type="ECO:0000313" key="12">
    <source>
        <dbReference type="EMBL" id="SUA20386.1"/>
    </source>
</evidence>
<accession>A0A378VU24</accession>
<evidence type="ECO:0000256" key="8">
    <source>
        <dbReference type="ARBA" id="ARBA00023125"/>
    </source>
</evidence>
<dbReference type="SUPFAM" id="SSF52980">
    <property type="entry name" value="Restriction endonuclease-like"/>
    <property type="match status" value="1"/>
</dbReference>
<dbReference type="Gene3D" id="3.40.50.300">
    <property type="entry name" value="P-loop containing nucleotide triphosphate hydrolases"/>
    <property type="match status" value="1"/>
</dbReference>
<dbReference type="EMBL" id="UGRI01000001">
    <property type="protein sequence ID" value="SUA20386.1"/>
    <property type="molecule type" value="Genomic_DNA"/>
</dbReference>
<sequence length="537" mass="60930">MRELQILKDKLLKILHEHPDWQPHDIAVLTPNIEPYTPFIEAVFGQAQPGAQALPYSVSDVKISRRQPLFHALSCLFDLLESRFEVDKVLVLLETAPVLRRFGLTGDDLPLLHDMVADLNVRWGLDGEMRGGTDQLFTWKQAVDRMVLGWMLPEGGNPMWQDVSAWYADVNQTALFGRFAAFLEPCRILPGYGGSPRRSENGWRVAGICPTDCSKPEPMTKRQSKTSKRMGQMAGGNRIGAIFRTVAAAHRHPPHPPLPRQRKRGRLFTRRHHLLQYGADAEPAVQSHLPVGFERRRFPRNTKAAVFDLVAKHPAKGDRARRDDDRYLFLEALISAREILYLSYIGRDIRKDEELAPSSLLGELIDTVAAMAGIGSRQLAQNWIEQHPLQAFSRRYFQEGGRSDGIFGTRTDYAAALGQTPEPPQPFFDQPVENAEPVAEIGQDEFIRFWRNPVKVWLQQLAWSEPHIGEAWEPAEPFEPQHAEQIAETYIGARREGQDFPKPPPVSRRKACCLPENWENFGSSPSKPPPNKSTRRF</sequence>
<keyword evidence="5" id="KW-0347">Helicase</keyword>
<feature type="region of interest" description="Disordered" evidence="10">
    <location>
        <begin position="214"/>
        <end position="233"/>
    </location>
</feature>
<protein>
    <submittedName>
        <fullName evidence="12">Putative exodeoxyribonuclease V</fullName>
        <ecNumber evidence="12">3.1.11.5</ecNumber>
    </submittedName>
</protein>
<gene>
    <name evidence="12" type="primary">recC_2</name>
    <name evidence="12" type="ORF">NCTC11421_00468</name>
</gene>
<dbReference type="GO" id="GO:0006281">
    <property type="term" value="P:DNA repair"/>
    <property type="evidence" value="ECO:0007669"/>
    <property type="project" value="UniProtKB-KW"/>
</dbReference>
<evidence type="ECO:0000256" key="4">
    <source>
        <dbReference type="ARBA" id="ARBA00022801"/>
    </source>
</evidence>
<organism evidence="12">
    <name type="scientific">Neisseria gonorrhoeae</name>
    <dbReference type="NCBI Taxonomy" id="485"/>
    <lineage>
        <taxon>Bacteria</taxon>
        <taxon>Pseudomonadati</taxon>
        <taxon>Pseudomonadota</taxon>
        <taxon>Betaproteobacteria</taxon>
        <taxon>Neisseriales</taxon>
        <taxon>Neisseriaceae</taxon>
        <taxon>Neisseria</taxon>
    </lineage>
</organism>
<reference evidence="12" key="1">
    <citation type="submission" date="2018-06" db="EMBL/GenBank/DDBJ databases">
        <authorList>
            <consortium name="Pathogen Informatics"/>
            <person name="Doyle S."/>
        </authorList>
    </citation>
    <scope>NUCLEOTIDE SEQUENCE [LARGE SCALE GENOMIC DNA]</scope>
    <source>
        <strain evidence="12">NCTC11421</strain>
    </source>
</reference>
<dbReference type="GO" id="GO:0005524">
    <property type="term" value="F:ATP binding"/>
    <property type="evidence" value="ECO:0007669"/>
    <property type="project" value="UniProtKB-KW"/>
</dbReference>
<evidence type="ECO:0000256" key="2">
    <source>
        <dbReference type="ARBA" id="ARBA00022741"/>
    </source>
</evidence>
<evidence type="ECO:0000256" key="3">
    <source>
        <dbReference type="ARBA" id="ARBA00022763"/>
    </source>
</evidence>
<evidence type="ECO:0000256" key="9">
    <source>
        <dbReference type="ARBA" id="ARBA00023204"/>
    </source>
</evidence>
<dbReference type="Gene3D" id="1.10.486.10">
    <property type="entry name" value="PCRA, domain 4"/>
    <property type="match status" value="1"/>
</dbReference>
<keyword evidence="8" id="KW-0238">DNA-binding</keyword>
<feature type="domain" description="RecC C-terminal" evidence="11">
    <location>
        <begin position="440"/>
        <end position="485"/>
    </location>
</feature>
<keyword evidence="1" id="KW-0540">Nuclease</keyword>
<dbReference type="Pfam" id="PF17946">
    <property type="entry name" value="RecC_C"/>
    <property type="match status" value="1"/>
</dbReference>
<dbReference type="GO" id="GO:0006310">
    <property type="term" value="P:DNA recombination"/>
    <property type="evidence" value="ECO:0007669"/>
    <property type="project" value="TreeGrafter"/>
</dbReference>
<name>A0A378VU24_NEIGO</name>
<dbReference type="SUPFAM" id="SSF52540">
    <property type="entry name" value="P-loop containing nucleoside triphosphate hydrolases"/>
    <property type="match status" value="2"/>
</dbReference>
<evidence type="ECO:0000259" key="11">
    <source>
        <dbReference type="Pfam" id="PF17946"/>
    </source>
</evidence>
<dbReference type="EC" id="3.1.11.5" evidence="12"/>
<dbReference type="GO" id="GO:0008854">
    <property type="term" value="F:exodeoxyribonuclease V activity"/>
    <property type="evidence" value="ECO:0007669"/>
    <property type="project" value="UniProtKB-EC"/>
</dbReference>
<dbReference type="PANTHER" id="PTHR30591">
    <property type="entry name" value="RECBCD ENZYME SUBUNIT RECC"/>
    <property type="match status" value="1"/>
</dbReference>
<dbReference type="GO" id="GO:0004386">
    <property type="term" value="F:helicase activity"/>
    <property type="evidence" value="ECO:0007669"/>
    <property type="project" value="UniProtKB-KW"/>
</dbReference>
<dbReference type="InterPro" id="IPR027417">
    <property type="entry name" value="P-loop_NTPase"/>
</dbReference>
<keyword evidence="3" id="KW-0227">DNA damage</keyword>
<evidence type="ECO:0000256" key="10">
    <source>
        <dbReference type="SAM" id="MobiDB-lite"/>
    </source>
</evidence>
<evidence type="ECO:0000256" key="7">
    <source>
        <dbReference type="ARBA" id="ARBA00022840"/>
    </source>
</evidence>
<keyword evidence="2" id="KW-0547">Nucleotide-binding</keyword>
<keyword evidence="4 12" id="KW-0378">Hydrolase</keyword>
<evidence type="ECO:0000256" key="1">
    <source>
        <dbReference type="ARBA" id="ARBA00022722"/>
    </source>
</evidence>
<dbReference type="InterPro" id="IPR011335">
    <property type="entry name" value="Restrct_endonuc-II-like"/>
</dbReference>
<dbReference type="GO" id="GO:0003677">
    <property type="term" value="F:DNA binding"/>
    <property type="evidence" value="ECO:0007669"/>
    <property type="project" value="UniProtKB-KW"/>
</dbReference>
<dbReference type="PANTHER" id="PTHR30591:SF1">
    <property type="entry name" value="RECBCD ENZYME SUBUNIT RECC"/>
    <property type="match status" value="1"/>
</dbReference>
<evidence type="ECO:0000256" key="5">
    <source>
        <dbReference type="ARBA" id="ARBA00022806"/>
    </source>
</evidence>
<keyword evidence="6" id="KW-0269">Exonuclease</keyword>
<keyword evidence="9" id="KW-0234">DNA repair</keyword>
<evidence type="ECO:0000256" key="6">
    <source>
        <dbReference type="ARBA" id="ARBA00022839"/>
    </source>
</evidence>
<dbReference type="InterPro" id="IPR041500">
    <property type="entry name" value="RecC_C"/>
</dbReference>
<keyword evidence="7" id="KW-0067">ATP-binding</keyword>
<proteinExistence type="predicted"/>